<name>A0A9P7C168_9FUNG</name>
<proteinExistence type="predicted"/>
<comment type="caution">
    <text evidence="2">The sequence shown here is derived from an EMBL/GenBank/DDBJ whole genome shotgun (WGS) entry which is preliminary data.</text>
</comment>
<dbReference type="Proteomes" id="UP000740926">
    <property type="component" value="Unassembled WGS sequence"/>
</dbReference>
<organism evidence="2 3">
    <name type="scientific">Rhizopus delemar</name>
    <dbReference type="NCBI Taxonomy" id="936053"/>
    <lineage>
        <taxon>Eukaryota</taxon>
        <taxon>Fungi</taxon>
        <taxon>Fungi incertae sedis</taxon>
        <taxon>Mucoromycota</taxon>
        <taxon>Mucoromycotina</taxon>
        <taxon>Mucoromycetes</taxon>
        <taxon>Mucorales</taxon>
        <taxon>Mucorineae</taxon>
        <taxon>Rhizopodaceae</taxon>
        <taxon>Rhizopus</taxon>
    </lineage>
</organism>
<keyword evidence="3" id="KW-1185">Reference proteome</keyword>
<gene>
    <name evidence="2" type="ORF">G6F50_016760</name>
</gene>
<keyword evidence="1" id="KW-1133">Transmembrane helix</keyword>
<dbReference type="AlphaFoldDB" id="A0A9P7C168"/>
<evidence type="ECO:0000313" key="3">
    <source>
        <dbReference type="Proteomes" id="UP000740926"/>
    </source>
</evidence>
<keyword evidence="1" id="KW-0472">Membrane</keyword>
<accession>A0A9P7C168</accession>
<sequence length="125" mass="13522">MIQQRCVGLVVGKDVGHRRLGVFHAEVDLATAGESLHPVRDQFAQRGTGLRDQCGDQQPGNHAGVAIASSARMRSLMKAWPVLLMIGTPPACCTCSMVFQVRRGSWMILPPGWRASSAVASRPTR</sequence>
<evidence type="ECO:0000256" key="1">
    <source>
        <dbReference type="SAM" id="Phobius"/>
    </source>
</evidence>
<keyword evidence="1" id="KW-0812">Transmembrane</keyword>
<feature type="transmembrane region" description="Helical" evidence="1">
    <location>
        <begin position="79"/>
        <end position="99"/>
    </location>
</feature>
<dbReference type="EMBL" id="JAANIU010011034">
    <property type="protein sequence ID" value="KAG1531327.1"/>
    <property type="molecule type" value="Genomic_DNA"/>
</dbReference>
<evidence type="ECO:0000313" key="2">
    <source>
        <dbReference type="EMBL" id="KAG1531327.1"/>
    </source>
</evidence>
<protein>
    <submittedName>
        <fullName evidence="2">Uncharacterized protein</fullName>
    </submittedName>
</protein>
<reference evidence="2 3" key="1">
    <citation type="journal article" date="2020" name="Microb. Genom.">
        <title>Genetic diversity of clinical and environmental Mucorales isolates obtained from an investigation of mucormycosis cases among solid organ transplant recipients.</title>
        <authorList>
            <person name="Nguyen M.H."/>
            <person name="Kaul D."/>
            <person name="Muto C."/>
            <person name="Cheng S.J."/>
            <person name="Richter R.A."/>
            <person name="Bruno V.M."/>
            <person name="Liu G."/>
            <person name="Beyhan S."/>
            <person name="Sundermann A.J."/>
            <person name="Mounaud S."/>
            <person name="Pasculle A.W."/>
            <person name="Nierman W.C."/>
            <person name="Driscoll E."/>
            <person name="Cumbie R."/>
            <person name="Clancy C.J."/>
            <person name="Dupont C.L."/>
        </authorList>
    </citation>
    <scope>NUCLEOTIDE SEQUENCE [LARGE SCALE GENOMIC DNA]</scope>
    <source>
        <strain evidence="2 3">GL24</strain>
    </source>
</reference>